<dbReference type="PANTHER" id="PTHR24093:SF455">
    <property type="entry name" value="CALCIUM-TRANSPORTING ATPASE 12, PLASMA MEMBRANE-TYPE"/>
    <property type="match status" value="1"/>
</dbReference>
<sequence>MGSATVICTDKTGTLTLNQMKVTKFWAGQDSTAEDNSSVNPNVRELFYQGVGLNTTPEISCSSIEKAILHWAVLDLGMDMERLKPSYDILQVETCNLHKKRSGVLIKRKVDNSIHVHWKGAAEMIVAMCSRYYDSNGTVKPLEEDARCRIEKIVQGMEASSLRCIAFAHRRIPEEEIDHKTLRNLKEDELILVGIVGLKDRCRPGSPML</sequence>
<dbReference type="SUPFAM" id="SSF81660">
    <property type="entry name" value="Metal cation-transporting ATPase, ATP-binding domain N"/>
    <property type="match status" value="1"/>
</dbReference>
<dbReference type="Gene3D" id="3.40.1110.10">
    <property type="entry name" value="Calcium-transporting ATPase, cytoplasmic domain N"/>
    <property type="match status" value="1"/>
</dbReference>
<keyword evidence="3" id="KW-0460">Magnesium</keyword>
<dbReference type="InterPro" id="IPR023299">
    <property type="entry name" value="ATPase_P-typ_cyto_dom_N"/>
</dbReference>
<evidence type="ECO:0000256" key="5">
    <source>
        <dbReference type="ARBA" id="ARBA00023136"/>
    </source>
</evidence>
<proteinExistence type="predicted"/>
<keyword evidence="4" id="KW-1133">Transmembrane helix</keyword>
<evidence type="ECO:0000256" key="1">
    <source>
        <dbReference type="ARBA" id="ARBA00004370"/>
    </source>
</evidence>
<reference evidence="6 7" key="1">
    <citation type="journal article" date="2023" name="G3 (Bethesda)">
        <title>A chromosome-length genome assembly and annotation of blackberry (Rubus argutus, cv. 'Hillquist').</title>
        <authorList>
            <person name="Bruna T."/>
            <person name="Aryal R."/>
            <person name="Dudchenko O."/>
            <person name="Sargent D.J."/>
            <person name="Mead D."/>
            <person name="Buti M."/>
            <person name="Cavallini A."/>
            <person name="Hytonen T."/>
            <person name="Andres J."/>
            <person name="Pham M."/>
            <person name="Weisz D."/>
            <person name="Mascagni F."/>
            <person name="Usai G."/>
            <person name="Natali L."/>
            <person name="Bassil N."/>
            <person name="Fernandez G.E."/>
            <person name="Lomsadze A."/>
            <person name="Armour M."/>
            <person name="Olukolu B."/>
            <person name="Poorten T."/>
            <person name="Britton C."/>
            <person name="Davik J."/>
            <person name="Ashrafi H."/>
            <person name="Aiden E.L."/>
            <person name="Borodovsky M."/>
            <person name="Worthington M."/>
        </authorList>
    </citation>
    <scope>NUCLEOTIDE SEQUENCE [LARGE SCALE GENOMIC DNA]</scope>
    <source>
        <strain evidence="6">PI 553951</strain>
    </source>
</reference>
<dbReference type="Proteomes" id="UP001457282">
    <property type="component" value="Unassembled WGS sequence"/>
</dbReference>
<evidence type="ECO:0000256" key="4">
    <source>
        <dbReference type="ARBA" id="ARBA00022989"/>
    </source>
</evidence>
<evidence type="ECO:0000313" key="6">
    <source>
        <dbReference type="EMBL" id="KAK9945219.1"/>
    </source>
</evidence>
<dbReference type="PRINTS" id="PR00121">
    <property type="entry name" value="NAKATPASE"/>
</dbReference>
<keyword evidence="7" id="KW-1185">Reference proteome</keyword>
<evidence type="ECO:0000313" key="7">
    <source>
        <dbReference type="Proteomes" id="UP001457282"/>
    </source>
</evidence>
<evidence type="ECO:0000256" key="2">
    <source>
        <dbReference type="ARBA" id="ARBA00022692"/>
    </source>
</evidence>
<organism evidence="6 7">
    <name type="scientific">Rubus argutus</name>
    <name type="common">Southern blackberry</name>
    <dbReference type="NCBI Taxonomy" id="59490"/>
    <lineage>
        <taxon>Eukaryota</taxon>
        <taxon>Viridiplantae</taxon>
        <taxon>Streptophyta</taxon>
        <taxon>Embryophyta</taxon>
        <taxon>Tracheophyta</taxon>
        <taxon>Spermatophyta</taxon>
        <taxon>Magnoliopsida</taxon>
        <taxon>eudicotyledons</taxon>
        <taxon>Gunneridae</taxon>
        <taxon>Pentapetalae</taxon>
        <taxon>rosids</taxon>
        <taxon>fabids</taxon>
        <taxon>Rosales</taxon>
        <taxon>Rosaceae</taxon>
        <taxon>Rosoideae</taxon>
        <taxon>Rosoideae incertae sedis</taxon>
        <taxon>Rubus</taxon>
    </lineage>
</organism>
<dbReference type="PROSITE" id="PS00154">
    <property type="entry name" value="ATPASE_E1_E2"/>
    <property type="match status" value="1"/>
</dbReference>
<dbReference type="Pfam" id="PF13246">
    <property type="entry name" value="Cation_ATPase"/>
    <property type="match status" value="1"/>
</dbReference>
<keyword evidence="2" id="KW-0812">Transmembrane</keyword>
<dbReference type="EMBL" id="JBEDUW010000002">
    <property type="protein sequence ID" value="KAK9945219.1"/>
    <property type="molecule type" value="Genomic_DNA"/>
</dbReference>
<dbReference type="GO" id="GO:0005886">
    <property type="term" value="C:plasma membrane"/>
    <property type="evidence" value="ECO:0007669"/>
    <property type="project" value="TreeGrafter"/>
</dbReference>
<dbReference type="AlphaFoldDB" id="A0AAW1Y845"/>
<comment type="subcellular location">
    <subcellularLocation>
        <location evidence="1">Membrane</location>
    </subcellularLocation>
</comment>
<dbReference type="PRINTS" id="PR00119">
    <property type="entry name" value="CATATPASE"/>
</dbReference>
<dbReference type="GO" id="GO:0000166">
    <property type="term" value="F:nucleotide binding"/>
    <property type="evidence" value="ECO:0007669"/>
    <property type="project" value="InterPro"/>
</dbReference>
<evidence type="ECO:0000256" key="3">
    <source>
        <dbReference type="ARBA" id="ARBA00022842"/>
    </source>
</evidence>
<name>A0AAW1Y845_RUBAR</name>
<comment type="caution">
    <text evidence="6">The sequence shown here is derived from an EMBL/GenBank/DDBJ whole genome shotgun (WGS) entry which is preliminary data.</text>
</comment>
<gene>
    <name evidence="6" type="ORF">M0R45_010744</name>
</gene>
<accession>A0AAW1Y845</accession>
<protein>
    <submittedName>
        <fullName evidence="6">Uncharacterized protein</fullName>
    </submittedName>
</protein>
<dbReference type="PANTHER" id="PTHR24093">
    <property type="entry name" value="CATION TRANSPORTING ATPASE"/>
    <property type="match status" value="1"/>
</dbReference>
<dbReference type="GO" id="GO:0005388">
    <property type="term" value="F:P-type calcium transporter activity"/>
    <property type="evidence" value="ECO:0007669"/>
    <property type="project" value="TreeGrafter"/>
</dbReference>
<dbReference type="InterPro" id="IPR018303">
    <property type="entry name" value="ATPase_P-typ_P_site"/>
</dbReference>
<keyword evidence="5" id="KW-0472">Membrane</keyword>